<gene>
    <name evidence="1" type="ordered locus">RB6569</name>
</gene>
<proteinExistence type="predicted"/>
<sequence>MRRCVVAGSLHQSLSNGRQRGSNTDFRTFALDQTGQNSNLSHETRIFCASVCSLSFRNLGFDGTIQHPLLASNSL</sequence>
<accession>Q7UQ22</accession>
<dbReference type="EMBL" id="BX294144">
    <property type="protein sequence ID" value="CAD74884.1"/>
    <property type="molecule type" value="Genomic_DNA"/>
</dbReference>
<dbReference type="KEGG" id="rba:RB6569"/>
<dbReference type="AlphaFoldDB" id="Q7UQ22"/>
<dbReference type="EnsemblBacteria" id="CAD74884">
    <property type="protein sequence ID" value="CAD74884"/>
    <property type="gene ID" value="RB6569"/>
</dbReference>
<dbReference type="InParanoid" id="Q7UQ22"/>
<organism evidence="1 2">
    <name type="scientific">Rhodopirellula baltica (strain DSM 10527 / NCIMB 13988 / SH1)</name>
    <dbReference type="NCBI Taxonomy" id="243090"/>
    <lineage>
        <taxon>Bacteria</taxon>
        <taxon>Pseudomonadati</taxon>
        <taxon>Planctomycetota</taxon>
        <taxon>Planctomycetia</taxon>
        <taxon>Pirellulales</taxon>
        <taxon>Pirellulaceae</taxon>
        <taxon>Rhodopirellula</taxon>
    </lineage>
</organism>
<name>Q7UQ22_RHOBA</name>
<evidence type="ECO:0000313" key="1">
    <source>
        <dbReference type="EMBL" id="CAD74884.1"/>
    </source>
</evidence>
<reference evidence="1 2" key="1">
    <citation type="journal article" date="2003" name="Proc. Natl. Acad. Sci. U.S.A.">
        <title>Complete genome sequence of the marine planctomycete Pirellula sp. strain 1.</title>
        <authorList>
            <person name="Gloeckner F.O."/>
            <person name="Kube M."/>
            <person name="Bauer M."/>
            <person name="Teeling H."/>
            <person name="Lombardot T."/>
            <person name="Ludwig W."/>
            <person name="Gade D."/>
            <person name="Beck A."/>
            <person name="Borzym K."/>
            <person name="Heitmann K."/>
            <person name="Rabus R."/>
            <person name="Schlesner H."/>
            <person name="Amann R."/>
            <person name="Reinhardt R."/>
        </authorList>
    </citation>
    <scope>NUCLEOTIDE SEQUENCE [LARGE SCALE GENOMIC DNA]</scope>
    <source>
        <strain evidence="2">DSM 10527 / NCIMB 13988 / SH1</strain>
    </source>
</reference>
<dbReference type="STRING" id="243090.RB6569"/>
<protein>
    <submittedName>
        <fullName evidence="1">Uncharacterized protein</fullName>
    </submittedName>
</protein>
<dbReference type="Proteomes" id="UP000001025">
    <property type="component" value="Chromosome"/>
</dbReference>
<evidence type="ECO:0000313" key="2">
    <source>
        <dbReference type="Proteomes" id="UP000001025"/>
    </source>
</evidence>
<dbReference type="HOGENOM" id="CLU_2668619_0_0_0"/>
<keyword evidence="2" id="KW-1185">Reference proteome</keyword>